<evidence type="ECO:0000256" key="2">
    <source>
        <dbReference type="ARBA" id="ARBA00022801"/>
    </source>
</evidence>
<dbReference type="PROSITE" id="PS51677">
    <property type="entry name" value="NODB"/>
    <property type="match status" value="1"/>
</dbReference>
<dbReference type="Gene3D" id="3.20.20.370">
    <property type="entry name" value="Glycoside hydrolase/deacetylase"/>
    <property type="match status" value="1"/>
</dbReference>
<dbReference type="OrthoDB" id="9812065at2"/>
<accession>A0A2S0HUM5</accession>
<dbReference type="GO" id="GO:0005975">
    <property type="term" value="P:carbohydrate metabolic process"/>
    <property type="evidence" value="ECO:0007669"/>
    <property type="project" value="InterPro"/>
</dbReference>
<sequence>MRTWLVKTPLLLKWLYPSRIWSLPNENRAVYFTFDDGPIPEITPWVLDTLNEYNAKATFFCIGENVKKHPDIFRRILNEGHSVGNHTYNHVNGWKTSTADYIANCKKAEKVLHDVGNLSLKSNAKLFRPPYGKMSFRQSSKLRKLDYKIVMWDVLTFDFHPKFTKEQCLQNAIKNTEPGSVIVFHDSLKAEQNLRYTLPKVLDFASTNSFSLKAL</sequence>
<dbReference type="InterPro" id="IPR050248">
    <property type="entry name" value="Polysacc_deacetylase_ArnD"/>
</dbReference>
<dbReference type="EMBL" id="CP027062">
    <property type="protein sequence ID" value="AVI50316.1"/>
    <property type="molecule type" value="Genomic_DNA"/>
</dbReference>
<dbReference type="PANTHER" id="PTHR10587">
    <property type="entry name" value="GLYCOSYL TRANSFERASE-RELATED"/>
    <property type="match status" value="1"/>
</dbReference>
<reference evidence="4 5" key="1">
    <citation type="submission" date="2018-02" db="EMBL/GenBank/DDBJ databases">
        <title>Genomic analysis of the strain RR4-38 isolated from a seawater recirculating aquaculture system.</title>
        <authorList>
            <person name="Kim Y.-S."/>
            <person name="Jang Y.H."/>
            <person name="Kim K.-H."/>
        </authorList>
    </citation>
    <scope>NUCLEOTIDE SEQUENCE [LARGE SCALE GENOMIC DNA]</scope>
    <source>
        <strain evidence="4 5">RR4-38</strain>
    </source>
</reference>
<feature type="domain" description="NodB homology" evidence="3">
    <location>
        <begin position="28"/>
        <end position="213"/>
    </location>
</feature>
<keyword evidence="5" id="KW-1185">Reference proteome</keyword>
<dbReference type="SUPFAM" id="SSF88713">
    <property type="entry name" value="Glycoside hydrolase/deacetylase"/>
    <property type="match status" value="1"/>
</dbReference>
<dbReference type="GO" id="GO:0016810">
    <property type="term" value="F:hydrolase activity, acting on carbon-nitrogen (but not peptide) bonds"/>
    <property type="evidence" value="ECO:0007669"/>
    <property type="project" value="InterPro"/>
</dbReference>
<evidence type="ECO:0000259" key="3">
    <source>
        <dbReference type="PROSITE" id="PS51677"/>
    </source>
</evidence>
<dbReference type="Pfam" id="PF01522">
    <property type="entry name" value="Polysacc_deac_1"/>
    <property type="match status" value="1"/>
</dbReference>
<protein>
    <submittedName>
        <fullName evidence="4">Polysaccharide deacetylase family protein</fullName>
    </submittedName>
</protein>
<dbReference type="RefSeq" id="WP_105215054.1">
    <property type="nucleotide sequence ID" value="NZ_CP027062.1"/>
</dbReference>
<dbReference type="AlphaFoldDB" id="A0A2S0HUM5"/>
<dbReference type="PANTHER" id="PTHR10587:SF133">
    <property type="entry name" value="CHITIN DEACETYLASE 1-RELATED"/>
    <property type="match status" value="1"/>
</dbReference>
<evidence type="ECO:0000256" key="1">
    <source>
        <dbReference type="ARBA" id="ARBA00022723"/>
    </source>
</evidence>
<dbReference type="GO" id="GO:0046872">
    <property type="term" value="F:metal ion binding"/>
    <property type="evidence" value="ECO:0007669"/>
    <property type="project" value="UniProtKB-KW"/>
</dbReference>
<evidence type="ECO:0000313" key="5">
    <source>
        <dbReference type="Proteomes" id="UP000238442"/>
    </source>
</evidence>
<keyword evidence="2" id="KW-0378">Hydrolase</keyword>
<gene>
    <name evidence="4" type="ORF">C5O00_03700</name>
</gene>
<dbReference type="Proteomes" id="UP000238442">
    <property type="component" value="Chromosome"/>
</dbReference>
<organism evidence="4 5">
    <name type="scientific">Pukyongia salina</name>
    <dbReference type="NCBI Taxonomy" id="2094025"/>
    <lineage>
        <taxon>Bacteria</taxon>
        <taxon>Pseudomonadati</taxon>
        <taxon>Bacteroidota</taxon>
        <taxon>Flavobacteriia</taxon>
        <taxon>Flavobacteriales</taxon>
        <taxon>Flavobacteriaceae</taxon>
        <taxon>Pukyongia</taxon>
    </lineage>
</organism>
<dbReference type="GO" id="GO:0016020">
    <property type="term" value="C:membrane"/>
    <property type="evidence" value="ECO:0007669"/>
    <property type="project" value="TreeGrafter"/>
</dbReference>
<dbReference type="InterPro" id="IPR002509">
    <property type="entry name" value="NODB_dom"/>
</dbReference>
<dbReference type="InterPro" id="IPR011330">
    <property type="entry name" value="Glyco_hydro/deAcase_b/a-brl"/>
</dbReference>
<evidence type="ECO:0000313" key="4">
    <source>
        <dbReference type="EMBL" id="AVI50316.1"/>
    </source>
</evidence>
<dbReference type="KEGG" id="aue:C5O00_03700"/>
<proteinExistence type="predicted"/>
<name>A0A2S0HUM5_9FLAO</name>
<keyword evidence="1" id="KW-0479">Metal-binding</keyword>
<dbReference type="CDD" id="cd10959">
    <property type="entry name" value="CE4_NodB_like_3"/>
    <property type="match status" value="1"/>
</dbReference>